<keyword evidence="2" id="KW-0238">DNA-binding</keyword>
<dbReference type="RefSeq" id="WP_196395271.1">
    <property type="nucleotide sequence ID" value="NZ_JADNYM010000003.1"/>
</dbReference>
<dbReference type="InterPro" id="IPR016032">
    <property type="entry name" value="Sig_transdc_resp-reg_C-effctor"/>
</dbReference>
<name>A0A931CLY7_9MICC</name>
<protein>
    <submittedName>
        <fullName evidence="5">AAA family ATPase</fullName>
    </submittedName>
</protein>
<evidence type="ECO:0000313" key="5">
    <source>
        <dbReference type="EMBL" id="MBG0738321.1"/>
    </source>
</evidence>
<dbReference type="InterPro" id="IPR041664">
    <property type="entry name" value="AAA_16"/>
</dbReference>
<comment type="caution">
    <text evidence="5">The sequence shown here is derived from an EMBL/GenBank/DDBJ whole genome shotgun (WGS) entry which is preliminary data.</text>
</comment>
<evidence type="ECO:0000256" key="1">
    <source>
        <dbReference type="ARBA" id="ARBA00023015"/>
    </source>
</evidence>
<dbReference type="PRINTS" id="PR00038">
    <property type="entry name" value="HTHLUXR"/>
</dbReference>
<evidence type="ECO:0000313" key="6">
    <source>
        <dbReference type="Proteomes" id="UP000655366"/>
    </source>
</evidence>
<evidence type="ECO:0000259" key="4">
    <source>
        <dbReference type="PROSITE" id="PS50043"/>
    </source>
</evidence>
<keyword evidence="6" id="KW-1185">Reference proteome</keyword>
<dbReference type="Gene3D" id="1.10.10.10">
    <property type="entry name" value="Winged helix-like DNA-binding domain superfamily/Winged helix DNA-binding domain"/>
    <property type="match status" value="1"/>
</dbReference>
<keyword evidence="3" id="KW-0804">Transcription</keyword>
<accession>A0A931CLY7</accession>
<proteinExistence type="predicted"/>
<feature type="domain" description="HTH luxR-type" evidence="4">
    <location>
        <begin position="845"/>
        <end position="907"/>
    </location>
</feature>
<dbReference type="Gene3D" id="3.40.50.300">
    <property type="entry name" value="P-loop containing nucleotide triphosphate hydrolases"/>
    <property type="match status" value="1"/>
</dbReference>
<dbReference type="GO" id="GO:0006355">
    <property type="term" value="P:regulation of DNA-templated transcription"/>
    <property type="evidence" value="ECO:0007669"/>
    <property type="project" value="InterPro"/>
</dbReference>
<dbReference type="InterPro" id="IPR000792">
    <property type="entry name" value="Tscrpt_reg_LuxR_C"/>
</dbReference>
<dbReference type="SUPFAM" id="SSF46894">
    <property type="entry name" value="C-terminal effector domain of the bipartite response regulators"/>
    <property type="match status" value="1"/>
</dbReference>
<dbReference type="InterPro" id="IPR027417">
    <property type="entry name" value="P-loop_NTPase"/>
</dbReference>
<dbReference type="EMBL" id="JADNYM010000003">
    <property type="protein sequence ID" value="MBG0738321.1"/>
    <property type="molecule type" value="Genomic_DNA"/>
</dbReference>
<dbReference type="Pfam" id="PF00196">
    <property type="entry name" value="GerE"/>
    <property type="match status" value="1"/>
</dbReference>
<reference evidence="5 6" key="1">
    <citation type="submission" date="2020-11" db="EMBL/GenBank/DDBJ databases">
        <title>Arthrobacter antarcticus sp. nov., isolated from Antarctic Soil.</title>
        <authorList>
            <person name="Li J."/>
        </authorList>
    </citation>
    <scope>NUCLEOTIDE SEQUENCE [LARGE SCALE GENOMIC DNA]</scope>
    <source>
        <strain evidence="5 6">Z1-20</strain>
    </source>
</reference>
<dbReference type="Pfam" id="PF13191">
    <property type="entry name" value="AAA_16"/>
    <property type="match status" value="1"/>
</dbReference>
<dbReference type="GO" id="GO:0003677">
    <property type="term" value="F:DNA binding"/>
    <property type="evidence" value="ECO:0007669"/>
    <property type="project" value="UniProtKB-KW"/>
</dbReference>
<gene>
    <name evidence="5" type="ORF">IV500_02600</name>
</gene>
<dbReference type="CDD" id="cd06170">
    <property type="entry name" value="LuxR_C_like"/>
    <property type="match status" value="1"/>
</dbReference>
<dbReference type="PANTHER" id="PTHR44688">
    <property type="entry name" value="DNA-BINDING TRANSCRIPTIONAL ACTIVATOR DEVR_DOSR"/>
    <property type="match status" value="1"/>
</dbReference>
<dbReference type="SUPFAM" id="SSF52540">
    <property type="entry name" value="P-loop containing nucleoside triphosphate hydrolases"/>
    <property type="match status" value="1"/>
</dbReference>
<dbReference type="InterPro" id="IPR036388">
    <property type="entry name" value="WH-like_DNA-bd_sf"/>
</dbReference>
<dbReference type="SMART" id="SM00421">
    <property type="entry name" value="HTH_LUXR"/>
    <property type="match status" value="1"/>
</dbReference>
<dbReference type="Proteomes" id="UP000655366">
    <property type="component" value="Unassembled WGS sequence"/>
</dbReference>
<evidence type="ECO:0000256" key="2">
    <source>
        <dbReference type="ARBA" id="ARBA00023125"/>
    </source>
</evidence>
<sequence>MKVSKMLHSGIAVVGNSISRDSLFRVIHQKIERSSYCRQVLVDDIVTVLSDGSKCGVILVGEYGAGKSFLAKKALAQLGDNAQIIQIRGNSMAADIPYGALSSLLNELDEDTVDNPLAVLRGLTAMLRNRAHGRSIFLCVDNVQYLDELTALVVSQLTANGTVRLLAACEDLTRVPGGIVGLWKDGLVRRVEVHPFNQDETAQWLVNALDAKVSRALSEALWEASGGNPRFAEVLLPEQIALQTIVQQDGIWVLSGKPFEYSAAVADTVMTSLSSFSTQECLVMDVLALAGGLTLDRLLGIGDPLAINTLQQRGYLDITRGEPSRVRIANRLIVHILRRQAPVGRSRDLYRSVARLLAGTEVTEAEELSMAVWSLSCGLALAPETALRAAQLANASGNPEAALSLVGVLRDRGNRLEALALEVHALIALGQTEAARKVISAPDLDAEHLPLARWVELQLLRARLAGASDTQQADPQAILDEVATRLGREGERETADAQGLVRLDEVLVLARAELAIHRGRYLEFSAELTRIHVSGSSADRRGHAGRLLCEVQTLTGRQAQAVKLAGEMTARNVGDDLLPARWDVADSAILLTILTGSPAPVRTVTDMAMYSCTFTGARAVAFGELGEGLLLAYRGRTQQALEHLLPAASQLHQLDPDGTAALAGAAAAYAYALQGDNDRALQYLNNGTSSNVRTSRMLASGCAYFQVLASAELASKDKAIVRLFSLADQERRCQARSAELMFVTAAVRLGSTADAQRLIDVAAGIEGPFALLCKQYGTGLLTQDAAVLTSVAAAALRSGDDLFARDVARSALKIAVNDADRRYLMRDAQQIIRMSLEKLGGIKRTNEDGEVLTVREQEVAGWAAAGVSNRAIAAKMHISVRTVEGHLYQIYAKLQVTSRSELKDTFA</sequence>
<dbReference type="AlphaFoldDB" id="A0A931CLY7"/>
<dbReference type="PANTHER" id="PTHR44688:SF16">
    <property type="entry name" value="DNA-BINDING TRANSCRIPTIONAL ACTIVATOR DEVR_DOSR"/>
    <property type="match status" value="1"/>
</dbReference>
<dbReference type="PROSITE" id="PS50043">
    <property type="entry name" value="HTH_LUXR_2"/>
    <property type="match status" value="1"/>
</dbReference>
<evidence type="ECO:0000256" key="3">
    <source>
        <dbReference type="ARBA" id="ARBA00023163"/>
    </source>
</evidence>
<organism evidence="5 6">
    <name type="scientific">Arthrobacter terrae</name>
    <dbReference type="NCBI Taxonomy" id="2935737"/>
    <lineage>
        <taxon>Bacteria</taxon>
        <taxon>Bacillati</taxon>
        <taxon>Actinomycetota</taxon>
        <taxon>Actinomycetes</taxon>
        <taxon>Micrococcales</taxon>
        <taxon>Micrococcaceae</taxon>
        <taxon>Arthrobacter</taxon>
    </lineage>
</organism>
<keyword evidence="1" id="KW-0805">Transcription regulation</keyword>